<name>A0ABD3MER6_9STRA</name>
<evidence type="ECO:0000313" key="2">
    <source>
        <dbReference type="Proteomes" id="UP001530293"/>
    </source>
</evidence>
<dbReference type="EMBL" id="JALLBG020000135">
    <property type="protein sequence ID" value="KAL3762444.1"/>
    <property type="molecule type" value="Genomic_DNA"/>
</dbReference>
<comment type="caution">
    <text evidence="1">The sequence shown here is derived from an EMBL/GenBank/DDBJ whole genome shotgun (WGS) entry which is preliminary data.</text>
</comment>
<dbReference type="Proteomes" id="UP001530293">
    <property type="component" value="Unassembled WGS sequence"/>
</dbReference>
<reference evidence="1 2" key="1">
    <citation type="submission" date="2024-10" db="EMBL/GenBank/DDBJ databases">
        <title>Updated reference genomes for cyclostephanoid diatoms.</title>
        <authorList>
            <person name="Roberts W.R."/>
            <person name="Alverson A.J."/>
        </authorList>
    </citation>
    <scope>NUCLEOTIDE SEQUENCE [LARGE SCALE GENOMIC DNA]</scope>
    <source>
        <strain evidence="1 2">AJA232-27</strain>
    </source>
</reference>
<accession>A0ABD3MER6</accession>
<evidence type="ECO:0000313" key="1">
    <source>
        <dbReference type="EMBL" id="KAL3762444.1"/>
    </source>
</evidence>
<dbReference type="AlphaFoldDB" id="A0ABD3MER6"/>
<gene>
    <name evidence="1" type="ORF">ACHAWU_008147</name>
</gene>
<organism evidence="1 2">
    <name type="scientific">Discostella pseudostelligera</name>
    <dbReference type="NCBI Taxonomy" id="259834"/>
    <lineage>
        <taxon>Eukaryota</taxon>
        <taxon>Sar</taxon>
        <taxon>Stramenopiles</taxon>
        <taxon>Ochrophyta</taxon>
        <taxon>Bacillariophyta</taxon>
        <taxon>Coscinodiscophyceae</taxon>
        <taxon>Thalassiosirophycidae</taxon>
        <taxon>Stephanodiscales</taxon>
        <taxon>Stephanodiscaceae</taxon>
        <taxon>Discostella</taxon>
    </lineage>
</organism>
<keyword evidence="2" id="KW-1185">Reference proteome</keyword>
<protein>
    <submittedName>
        <fullName evidence="1">Uncharacterized protein</fullName>
    </submittedName>
</protein>
<sequence>MSVAPVSFSVTYVFPTSKITSTCVNTYPIRVIITAAIHNEPNNNGNSNKGGGVIIWEGDQKSLFRKYGTRRQKAMEEIVHKLNAFKSSRL</sequence>
<proteinExistence type="predicted"/>